<keyword evidence="8" id="KW-1185">Reference proteome</keyword>
<dbReference type="EMBL" id="JBANMG010000001">
    <property type="protein sequence ID" value="KAK6957400.1"/>
    <property type="molecule type" value="Genomic_DNA"/>
</dbReference>
<dbReference type="InterPro" id="IPR001077">
    <property type="entry name" value="COMT_C"/>
</dbReference>
<dbReference type="AlphaFoldDB" id="A0AAX6MXL2"/>
<reference evidence="7 8" key="1">
    <citation type="journal article" date="2024" name="Front Chem Biol">
        <title>Unveiling the potential of Daldinia eschscholtzii MFLUCC 19-0629 through bioactivity and bioinformatics studies for enhanced sustainable agriculture production.</title>
        <authorList>
            <person name="Brooks S."/>
            <person name="Weaver J.A."/>
            <person name="Klomchit A."/>
            <person name="Alharthi S.A."/>
            <person name="Onlamun T."/>
            <person name="Nurani R."/>
            <person name="Vong T.K."/>
            <person name="Alberti F."/>
            <person name="Greco C."/>
        </authorList>
    </citation>
    <scope>NUCLEOTIDE SEQUENCE [LARGE SCALE GENOMIC DNA]</scope>
    <source>
        <strain evidence="7">MFLUCC 19-0629</strain>
    </source>
</reference>
<evidence type="ECO:0000256" key="2">
    <source>
        <dbReference type="ARBA" id="ARBA00022679"/>
    </source>
</evidence>
<feature type="domain" description="O-methyltransferase C-terminal" evidence="5">
    <location>
        <begin position="160"/>
        <end position="348"/>
    </location>
</feature>
<comment type="caution">
    <text evidence="7">The sequence shown here is derived from an EMBL/GenBank/DDBJ whole genome shotgun (WGS) entry which is preliminary data.</text>
</comment>
<dbReference type="InterPro" id="IPR016461">
    <property type="entry name" value="COMT-like"/>
</dbReference>
<keyword evidence="2" id="KW-0808">Transferase</keyword>
<dbReference type="Gene3D" id="3.40.50.150">
    <property type="entry name" value="Vaccinia Virus protein VP39"/>
    <property type="match status" value="1"/>
</dbReference>
<evidence type="ECO:0000259" key="5">
    <source>
        <dbReference type="Pfam" id="PF00891"/>
    </source>
</evidence>
<evidence type="ECO:0000313" key="7">
    <source>
        <dbReference type="EMBL" id="KAK6957400.1"/>
    </source>
</evidence>
<dbReference type="Gene3D" id="1.10.10.10">
    <property type="entry name" value="Winged helix-like DNA-binding domain superfamily/Winged helix DNA-binding domain"/>
    <property type="match status" value="1"/>
</dbReference>
<evidence type="ECO:0000313" key="8">
    <source>
        <dbReference type="Proteomes" id="UP001369815"/>
    </source>
</evidence>
<protein>
    <recommendedName>
        <fullName evidence="9">O-methyltransferase</fullName>
    </recommendedName>
</protein>
<dbReference type="SUPFAM" id="SSF46785">
    <property type="entry name" value="Winged helix' DNA-binding domain"/>
    <property type="match status" value="1"/>
</dbReference>
<feature type="domain" description="O-methyltransferase dimerisation" evidence="6">
    <location>
        <begin position="45"/>
        <end position="109"/>
    </location>
</feature>
<keyword evidence="1" id="KW-0489">Methyltransferase</keyword>
<evidence type="ECO:0008006" key="9">
    <source>
        <dbReference type="Google" id="ProtNLM"/>
    </source>
</evidence>
<dbReference type="PROSITE" id="PS51683">
    <property type="entry name" value="SAM_OMT_II"/>
    <property type="match status" value="1"/>
</dbReference>
<name>A0AAX6MXL2_9PEZI</name>
<dbReference type="InterPro" id="IPR036388">
    <property type="entry name" value="WH-like_DNA-bd_sf"/>
</dbReference>
<evidence type="ECO:0000256" key="3">
    <source>
        <dbReference type="ARBA" id="ARBA00022691"/>
    </source>
</evidence>
<dbReference type="GO" id="GO:0008171">
    <property type="term" value="F:O-methyltransferase activity"/>
    <property type="evidence" value="ECO:0007669"/>
    <property type="project" value="InterPro"/>
</dbReference>
<keyword evidence="3" id="KW-0949">S-adenosyl-L-methionine</keyword>
<dbReference type="GO" id="GO:0046983">
    <property type="term" value="F:protein dimerization activity"/>
    <property type="evidence" value="ECO:0007669"/>
    <property type="project" value="InterPro"/>
</dbReference>
<evidence type="ECO:0000256" key="4">
    <source>
        <dbReference type="PIRSR" id="PIRSR005739-1"/>
    </source>
</evidence>
<gene>
    <name evidence="7" type="ORF">Daesc_000184</name>
</gene>
<dbReference type="InterPro" id="IPR029063">
    <property type="entry name" value="SAM-dependent_MTases_sf"/>
</dbReference>
<feature type="active site" description="Proton acceptor" evidence="4">
    <location>
        <position position="278"/>
    </location>
</feature>
<organism evidence="7 8">
    <name type="scientific">Daldinia eschscholtzii</name>
    <dbReference type="NCBI Taxonomy" id="292717"/>
    <lineage>
        <taxon>Eukaryota</taxon>
        <taxon>Fungi</taxon>
        <taxon>Dikarya</taxon>
        <taxon>Ascomycota</taxon>
        <taxon>Pezizomycotina</taxon>
        <taxon>Sordariomycetes</taxon>
        <taxon>Xylariomycetidae</taxon>
        <taxon>Xylariales</taxon>
        <taxon>Hypoxylaceae</taxon>
        <taxon>Daldinia</taxon>
    </lineage>
</organism>
<dbReference type="GO" id="GO:0032259">
    <property type="term" value="P:methylation"/>
    <property type="evidence" value="ECO:0007669"/>
    <property type="project" value="UniProtKB-KW"/>
</dbReference>
<dbReference type="PIRSF" id="PIRSF005739">
    <property type="entry name" value="O-mtase"/>
    <property type="match status" value="1"/>
</dbReference>
<dbReference type="PANTHER" id="PTHR43712">
    <property type="entry name" value="PUTATIVE (AFU_ORTHOLOGUE AFUA_4G14580)-RELATED"/>
    <property type="match status" value="1"/>
</dbReference>
<dbReference type="InterPro" id="IPR012967">
    <property type="entry name" value="COMT_dimerisation"/>
</dbReference>
<accession>A0AAX6MXL2</accession>
<evidence type="ECO:0000256" key="1">
    <source>
        <dbReference type="ARBA" id="ARBA00022603"/>
    </source>
</evidence>
<dbReference type="Pfam" id="PF08100">
    <property type="entry name" value="Dimerisation"/>
    <property type="match status" value="1"/>
</dbReference>
<dbReference type="Proteomes" id="UP001369815">
    <property type="component" value="Unassembled WGS sequence"/>
</dbReference>
<evidence type="ECO:0000259" key="6">
    <source>
        <dbReference type="Pfam" id="PF08100"/>
    </source>
</evidence>
<sequence length="368" mass="41499">MSETEIEELINRLESFPKPDDRAQCQRLWEAARSFAPLQLVIPRIASDLHIFEVLVKSKEPISTAELVARTNADEHLLGRILRYLAAQFLITSPSPRLWTSSPLTSFLANPAYAAGLRFGTVCVLPSEATLPALLSNNSYKDTSSLDTTAFQLGHDTQDSMFEWLSRHPDERNDFQQWMAESHKRQQSAFGGVDLSELLRGSSSPEAPVFVDVGGGNGQSCAEFLDMYPNFAGRLINQDLQAKIIGIQSKGIVHQDHDFFTEQPVKGAKIYHFRKILHNWSTDECVELLSRTREAMGRESRIVIDDIAIEESNLDWHLSYVDLTMGILFGTRERTLFEFKYIFERAGLALGRVVKYGKGFGEHIMVLS</sequence>
<dbReference type="InterPro" id="IPR036390">
    <property type="entry name" value="WH_DNA-bd_sf"/>
</dbReference>
<dbReference type="PANTHER" id="PTHR43712:SF1">
    <property type="entry name" value="HYPOTHETICAL O-METHYLTRANSFERASE (EUROFUNG)-RELATED"/>
    <property type="match status" value="1"/>
</dbReference>
<proteinExistence type="predicted"/>
<dbReference type="SUPFAM" id="SSF53335">
    <property type="entry name" value="S-adenosyl-L-methionine-dependent methyltransferases"/>
    <property type="match status" value="1"/>
</dbReference>
<dbReference type="Pfam" id="PF00891">
    <property type="entry name" value="Methyltransf_2"/>
    <property type="match status" value="1"/>
</dbReference>